<gene>
    <name evidence="1" type="ORF">F6J89_20050</name>
</gene>
<sequence>MSIISEIVDRVLQSGYLSTEAEEQMRLIFTLRHDLEDIEALTRLQQAATSGRVTQQSRQL</sequence>
<name>A0A6B3NG14_9CYAN</name>
<evidence type="ECO:0000313" key="1">
    <source>
        <dbReference type="EMBL" id="NER29845.1"/>
    </source>
</evidence>
<organism evidence="1">
    <name type="scientific">Symploca sp. SIO1C4</name>
    <dbReference type="NCBI Taxonomy" id="2607765"/>
    <lineage>
        <taxon>Bacteria</taxon>
        <taxon>Bacillati</taxon>
        <taxon>Cyanobacteriota</taxon>
        <taxon>Cyanophyceae</taxon>
        <taxon>Coleofasciculales</taxon>
        <taxon>Coleofasciculaceae</taxon>
        <taxon>Symploca</taxon>
    </lineage>
</organism>
<proteinExistence type="predicted"/>
<protein>
    <submittedName>
        <fullName evidence="1">Uncharacterized protein</fullName>
    </submittedName>
</protein>
<dbReference type="AlphaFoldDB" id="A0A6B3NG14"/>
<dbReference type="EMBL" id="JAAHFQ010000440">
    <property type="protein sequence ID" value="NER29845.1"/>
    <property type="molecule type" value="Genomic_DNA"/>
</dbReference>
<comment type="caution">
    <text evidence="1">The sequence shown here is derived from an EMBL/GenBank/DDBJ whole genome shotgun (WGS) entry which is preliminary data.</text>
</comment>
<reference evidence="1" key="1">
    <citation type="submission" date="2019-11" db="EMBL/GenBank/DDBJ databases">
        <title>Genomic insights into an expanded diversity of filamentous marine cyanobacteria reveals the extraordinary biosynthetic potential of Moorea and Okeania.</title>
        <authorList>
            <person name="Ferreira Leao T."/>
            <person name="Wang M."/>
            <person name="Moss N."/>
            <person name="Da Silva R."/>
            <person name="Sanders J."/>
            <person name="Nurk S."/>
            <person name="Gurevich A."/>
            <person name="Humphrey G."/>
            <person name="Reher R."/>
            <person name="Zhu Q."/>
            <person name="Belda-Ferre P."/>
            <person name="Glukhov E."/>
            <person name="Rex R."/>
            <person name="Dorrestein P.C."/>
            <person name="Knight R."/>
            <person name="Pevzner P."/>
            <person name="Gerwick W.H."/>
            <person name="Gerwick L."/>
        </authorList>
    </citation>
    <scope>NUCLEOTIDE SEQUENCE</scope>
    <source>
        <strain evidence="1">SIO1C4</strain>
    </source>
</reference>
<accession>A0A6B3NG14</accession>